<accession>A0A8H3D350</accession>
<feature type="compositionally biased region" description="Basic and acidic residues" evidence="9">
    <location>
        <begin position="1024"/>
        <end position="1035"/>
    </location>
</feature>
<dbReference type="SUPFAM" id="SSF103473">
    <property type="entry name" value="MFS general substrate transporter"/>
    <property type="match status" value="1"/>
</dbReference>
<evidence type="ECO:0000256" key="4">
    <source>
        <dbReference type="ARBA" id="ARBA00022448"/>
    </source>
</evidence>
<proteinExistence type="inferred from homology"/>
<keyword evidence="6 10" id="KW-1133">Transmembrane helix</keyword>
<evidence type="ECO:0000313" key="13">
    <source>
        <dbReference type="Proteomes" id="UP000663843"/>
    </source>
</evidence>
<comment type="subcellular location">
    <subcellularLocation>
        <location evidence="1">Membrane</location>
        <topology evidence="1">Multi-pass membrane protein</topology>
    </subcellularLocation>
</comment>
<organism evidence="12 13">
    <name type="scientific">Rhizoctonia solani</name>
    <dbReference type="NCBI Taxonomy" id="456999"/>
    <lineage>
        <taxon>Eukaryota</taxon>
        <taxon>Fungi</taxon>
        <taxon>Dikarya</taxon>
        <taxon>Basidiomycota</taxon>
        <taxon>Agaricomycotina</taxon>
        <taxon>Agaricomycetes</taxon>
        <taxon>Cantharellales</taxon>
        <taxon>Ceratobasidiaceae</taxon>
        <taxon>Rhizoctonia</taxon>
    </lineage>
</organism>
<feature type="domain" description="Major facilitator superfamily (MFS) profile" evidence="11">
    <location>
        <begin position="511"/>
        <end position="967"/>
    </location>
</feature>
<dbReference type="PANTHER" id="PTHR48022:SF81">
    <property type="entry name" value="MAJOR FACILITATOR SUPERFAMILY (MFS) PROFILE DOMAIN-CONTAINING PROTEIN"/>
    <property type="match status" value="1"/>
</dbReference>
<dbReference type="InterPro" id="IPR005828">
    <property type="entry name" value="MFS_sugar_transport-like"/>
</dbReference>
<comment type="similarity">
    <text evidence="2">Belongs to the CDC50/LEM3 family.</text>
</comment>
<dbReference type="PROSITE" id="PS00217">
    <property type="entry name" value="SUGAR_TRANSPORT_2"/>
    <property type="match status" value="1"/>
</dbReference>
<dbReference type="PROSITE" id="PS00216">
    <property type="entry name" value="SUGAR_TRANSPORT_1"/>
    <property type="match status" value="1"/>
</dbReference>
<feature type="transmembrane region" description="Helical" evidence="10">
    <location>
        <begin position="652"/>
        <end position="669"/>
    </location>
</feature>
<comment type="caution">
    <text evidence="12">The sequence shown here is derived from an EMBL/GenBank/DDBJ whole genome shotgun (WGS) entry which is preliminary data.</text>
</comment>
<gene>
    <name evidence="12" type="ORF">RDB_LOCUS154063</name>
</gene>
<evidence type="ECO:0000256" key="3">
    <source>
        <dbReference type="ARBA" id="ARBA00010992"/>
    </source>
</evidence>
<feature type="transmembrane region" description="Helical" evidence="10">
    <location>
        <begin position="939"/>
        <end position="963"/>
    </location>
</feature>
<dbReference type="InterPro" id="IPR036259">
    <property type="entry name" value="MFS_trans_sf"/>
</dbReference>
<dbReference type="GO" id="GO:0005351">
    <property type="term" value="F:carbohydrate:proton symporter activity"/>
    <property type="evidence" value="ECO:0007669"/>
    <property type="project" value="TreeGrafter"/>
</dbReference>
<feature type="transmembrane region" description="Helical" evidence="10">
    <location>
        <begin position="619"/>
        <end position="640"/>
    </location>
</feature>
<keyword evidence="4" id="KW-0813">Transport</keyword>
<feature type="transmembrane region" description="Helical" evidence="10">
    <location>
        <begin position="130"/>
        <end position="151"/>
    </location>
</feature>
<keyword evidence="5 10" id="KW-0812">Transmembrane</keyword>
<dbReference type="AlphaFoldDB" id="A0A8H3D350"/>
<feature type="region of interest" description="Disordered" evidence="9">
    <location>
        <begin position="186"/>
        <end position="208"/>
    </location>
</feature>
<dbReference type="InterPro" id="IPR005829">
    <property type="entry name" value="Sugar_transporter_CS"/>
</dbReference>
<feature type="transmembrane region" description="Helical" evidence="10">
    <location>
        <begin position="877"/>
        <end position="901"/>
    </location>
</feature>
<dbReference type="PANTHER" id="PTHR48022">
    <property type="entry name" value="PLASTIDIC GLUCOSE TRANSPORTER 4"/>
    <property type="match status" value="1"/>
</dbReference>
<reference evidence="12" key="1">
    <citation type="submission" date="2021-01" db="EMBL/GenBank/DDBJ databases">
        <authorList>
            <person name="Kaushik A."/>
        </authorList>
    </citation>
    <scope>NUCLEOTIDE SEQUENCE</scope>
    <source>
        <strain evidence="12">AG2-2IIIB</strain>
    </source>
</reference>
<feature type="transmembrane region" description="Helical" evidence="10">
    <location>
        <begin position="587"/>
        <end position="607"/>
    </location>
</feature>
<dbReference type="Proteomes" id="UP000663843">
    <property type="component" value="Unassembled WGS sequence"/>
</dbReference>
<dbReference type="EMBL" id="CAJMWT010006023">
    <property type="protein sequence ID" value="CAE6512027.1"/>
    <property type="molecule type" value="Genomic_DNA"/>
</dbReference>
<keyword evidence="7 10" id="KW-0472">Membrane</keyword>
<evidence type="ECO:0000256" key="5">
    <source>
        <dbReference type="ARBA" id="ARBA00022692"/>
    </source>
</evidence>
<dbReference type="Gene3D" id="1.20.1250.20">
    <property type="entry name" value="MFS general substrate transporter like domains"/>
    <property type="match status" value="2"/>
</dbReference>
<dbReference type="NCBIfam" id="TIGR00879">
    <property type="entry name" value="SP"/>
    <property type="match status" value="1"/>
</dbReference>
<comment type="similarity">
    <text evidence="3">Belongs to the major facilitator superfamily. Sugar transporter (TC 2.A.1.1) family.</text>
</comment>
<feature type="region of interest" description="Disordered" evidence="9">
    <location>
        <begin position="1007"/>
        <end position="1035"/>
    </location>
</feature>
<feature type="transmembrane region" description="Helical" evidence="10">
    <location>
        <begin position="844"/>
        <end position="865"/>
    </location>
</feature>
<evidence type="ECO:0000259" key="11">
    <source>
        <dbReference type="PROSITE" id="PS50850"/>
    </source>
</evidence>
<evidence type="ECO:0000256" key="10">
    <source>
        <dbReference type="SAM" id="Phobius"/>
    </source>
</evidence>
<evidence type="ECO:0000256" key="1">
    <source>
        <dbReference type="ARBA" id="ARBA00004141"/>
    </source>
</evidence>
<dbReference type="PROSITE" id="PS50850">
    <property type="entry name" value="MFS"/>
    <property type="match status" value="1"/>
</dbReference>
<evidence type="ECO:0000256" key="7">
    <source>
        <dbReference type="ARBA" id="ARBA00023136"/>
    </source>
</evidence>
<dbReference type="InterPro" id="IPR005045">
    <property type="entry name" value="CDC50/LEM3_fam"/>
</dbReference>
<evidence type="ECO:0000313" key="12">
    <source>
        <dbReference type="EMBL" id="CAE6512027.1"/>
    </source>
</evidence>
<protein>
    <recommendedName>
        <fullName evidence="11">Major facilitator superfamily (MFS) profile domain-containing protein</fullName>
    </recommendedName>
</protein>
<dbReference type="GO" id="GO:0016020">
    <property type="term" value="C:membrane"/>
    <property type="evidence" value="ECO:0007669"/>
    <property type="project" value="UniProtKB-SubCell"/>
</dbReference>
<feature type="transmembrane region" description="Helical" evidence="10">
    <location>
        <begin position="423"/>
        <end position="444"/>
    </location>
</feature>
<dbReference type="PRINTS" id="PR00171">
    <property type="entry name" value="SUGRTRNSPORT"/>
</dbReference>
<dbReference type="Pfam" id="PF03381">
    <property type="entry name" value="CDC50"/>
    <property type="match status" value="1"/>
</dbReference>
<evidence type="ECO:0000256" key="9">
    <source>
        <dbReference type="SAM" id="MobiDB-lite"/>
    </source>
</evidence>
<comment type="catalytic activity">
    <reaction evidence="8">
        <text>myo-inositol(out) + H(+)(out) = myo-inositol(in) + H(+)(in)</text>
        <dbReference type="Rhea" id="RHEA:60364"/>
        <dbReference type="ChEBI" id="CHEBI:15378"/>
        <dbReference type="ChEBI" id="CHEBI:17268"/>
    </reaction>
</comment>
<name>A0A8H3D350_9AGAM</name>
<dbReference type="Pfam" id="PF00083">
    <property type="entry name" value="Sugar_tr"/>
    <property type="match status" value="1"/>
</dbReference>
<sequence>MAWKSGKYSPVVKRQEAGCVISALDDPFARLSDAAIHIASVAAASQTTQDLAPVILQQAIALDVDSPTTLSLSIFYQISLLIFSGDDTVDHDDNDDGEGKKGKAGSKEPANTAFKQQRLKAWQPILTPKTVLPVLFIVGLCFAPIGGLLIWGSGNVSQITLEYTGCDSASDTFSNLPKYSYKMRSSDSSDAITPPQWQKSQTTETPTSSGTKCTIRFYVPADLQPPVFMYYRLTSFYQNHRRYVKSMDADQLKGNAVSASTLNGGDCKPLAILDNKIVYPCGLIANSMFNDTIGNATLLSPSGTYEFSSKNIAWPGEARKYATRPGYTNLSEIVPPPNWRHKYPNGYNDTNVPDLKSDEHFHNWMRTAGLPTFTKLYGRNDNEVMRSGQYEIVVDYNFPVAQFGGTKAIVISTVSWIGGKNPFLGWAYIAVAALFVVLGIAGTARHLLRPRPLALVKPPLFPLYFLRQLRRPGRRVEAPVDAMSTSFWKNPRAGTKAIIDGVRDNKNAYIMAAWASMGGMYFGWDSGLIGGILSENAFQVAFGLDKVDGTALAALKGNIVSVLQAGCFFGAASSLFLPDKIGRKNSLLFATFIFFIGSIIQSTTLLGGQSQRLGLDQLYVGRAIGGFGVGLSSSVIPTYISECAPREIRGRLAGMYQLMNVTGIMLSFWTNYGLQNHAKSDTDHWTWRAAFIIQMLPGVIMVIGMITQPESPRYLVQRGRIEEAARSLGRLRGRSSEDPAVRGVLAEIIADFEGRAHLSLWQQCKASCKDATTFYRVFIAIILMFFQQWTGTNAINIYSPQIFESLGITGKSSGLFATGIYGVVKVVCTSLALMFALEQAGRKMSLIAGALIQAISMYYIGIYQAVHTSGTVIPASYAAIAFVYIFVLGYSFGWGSVPWAVMAECAPNHTRTLAMALGLMTNWLFNFVISKITPTLLDTIGFGTFLLFGSFSIVMILWTIFFLPETKGISLEHIHEVFEEPLVKRSLADMRPSRARARRAEVLQGTAEADAYGQMEDGSVGDTQKPRVEQIEHRS</sequence>
<feature type="region of interest" description="Disordered" evidence="9">
    <location>
        <begin position="91"/>
        <end position="110"/>
    </location>
</feature>
<dbReference type="FunFam" id="1.20.1250.20:FF:000026">
    <property type="entry name" value="MFS quinate transporter QutD"/>
    <property type="match status" value="1"/>
</dbReference>
<evidence type="ECO:0000256" key="8">
    <source>
        <dbReference type="ARBA" id="ARBA00049119"/>
    </source>
</evidence>
<dbReference type="InterPro" id="IPR050360">
    <property type="entry name" value="MFS_Sugar_Transporters"/>
</dbReference>
<dbReference type="InterPro" id="IPR003663">
    <property type="entry name" value="Sugar/inositol_transpt"/>
</dbReference>
<feature type="transmembrane region" description="Helical" evidence="10">
    <location>
        <begin position="815"/>
        <end position="837"/>
    </location>
</feature>
<feature type="transmembrane region" description="Helical" evidence="10">
    <location>
        <begin position="913"/>
        <end position="933"/>
    </location>
</feature>
<evidence type="ECO:0000256" key="6">
    <source>
        <dbReference type="ARBA" id="ARBA00022989"/>
    </source>
</evidence>
<evidence type="ECO:0000256" key="2">
    <source>
        <dbReference type="ARBA" id="ARBA00009457"/>
    </source>
</evidence>
<feature type="transmembrane region" description="Helical" evidence="10">
    <location>
        <begin position="689"/>
        <end position="707"/>
    </location>
</feature>
<feature type="transmembrane region" description="Helical" evidence="10">
    <location>
        <begin position="774"/>
        <end position="795"/>
    </location>
</feature>
<dbReference type="InterPro" id="IPR020846">
    <property type="entry name" value="MFS_dom"/>
</dbReference>